<dbReference type="GO" id="GO:0005840">
    <property type="term" value="C:ribosome"/>
    <property type="evidence" value="ECO:0007669"/>
    <property type="project" value="UniProtKB-KW"/>
</dbReference>
<evidence type="ECO:0000256" key="1">
    <source>
        <dbReference type="ARBA" id="ARBA00010761"/>
    </source>
</evidence>
<dbReference type="RefSeq" id="YP_009476676.1">
    <property type="nucleotide sequence ID" value="NC_037452.1"/>
</dbReference>
<evidence type="ECO:0000256" key="2">
    <source>
        <dbReference type="ARBA" id="ARBA00022980"/>
    </source>
</evidence>
<dbReference type="AlphaFoldDB" id="A0A2P1G896"/>
<organism evidence="4">
    <name type="scientific">Storeatula sp. CCMP1868</name>
    <dbReference type="NCBI Taxonomy" id="195070"/>
    <lineage>
        <taxon>Eukaryota</taxon>
        <taxon>Cryptophyceae</taxon>
        <taxon>Pyrenomonadales</taxon>
        <taxon>Pyrenomonadaceae</taxon>
        <taxon>Storeatula</taxon>
    </lineage>
</organism>
<protein>
    <submittedName>
        <fullName evidence="4">Ribosomal protein S3</fullName>
    </submittedName>
</protein>
<geneLocation type="mitochondrion" evidence="4"/>
<gene>
    <name evidence="4" type="primary">rps3</name>
    <name evidence="4" type="ORF">StoMt_p040</name>
</gene>
<proteinExistence type="inferred from homology"/>
<dbReference type="SUPFAM" id="SSF54821">
    <property type="entry name" value="Ribosomal protein S3 C-terminal domain"/>
    <property type="match status" value="1"/>
</dbReference>
<dbReference type="EMBL" id="MG680943">
    <property type="protein sequence ID" value="AVM81169.1"/>
    <property type="molecule type" value="Genomic_DNA"/>
</dbReference>
<keyword evidence="4" id="KW-0496">Mitochondrion</keyword>
<dbReference type="GO" id="GO:0003723">
    <property type="term" value="F:RNA binding"/>
    <property type="evidence" value="ECO:0007669"/>
    <property type="project" value="InterPro"/>
</dbReference>
<accession>A0A2P1G896</accession>
<dbReference type="SUPFAM" id="SSF54814">
    <property type="entry name" value="Prokaryotic type KH domain (KH-domain type II)"/>
    <property type="match status" value="1"/>
</dbReference>
<dbReference type="InterPro" id="IPR009019">
    <property type="entry name" value="KH_sf_prok-type"/>
</dbReference>
<keyword evidence="3" id="KW-0687">Ribonucleoprotein</keyword>
<dbReference type="Gene3D" id="3.30.1140.32">
    <property type="entry name" value="Ribosomal protein S3, C-terminal domain"/>
    <property type="match status" value="1"/>
</dbReference>
<sequence length="235" mass="28202">MAKRCNPNILRLSIQKDWVSNWFSEQSQYSTYLKSDFVIYRFFLYNYLLKKKLIEIRILRFSKKTILLFLLATTKQERNERRKKIFKLKREKIFNSIKSKKSKLNQKSELNQISELKKFKFNPFLFKTKSIFLVFYKDWSNDNNSFFVAKNTARLLEKKVRFRSPFIKKTIYDKVIFPNLLVVCKGRINGVEMAKKDFFVRGSIPFQKFNAQIDYSSIVANTLRGSVIVRVWSIF</sequence>
<dbReference type="GeneID" id="36493093"/>
<comment type="similarity">
    <text evidence="1">Belongs to the universal ribosomal protein uS3 family.</text>
</comment>
<dbReference type="InterPro" id="IPR036419">
    <property type="entry name" value="Ribosomal_S3_C_sf"/>
</dbReference>
<keyword evidence="2 4" id="KW-0689">Ribosomal protein</keyword>
<reference evidence="4" key="1">
    <citation type="journal article" date="2018" name="BMC Genomics">
        <title>Comparative mitochondrial genomics of cryptophyte algae: gene shuffling and dynamic mobile genetic elements.</title>
        <authorList>
            <person name="Kim J.I."/>
            <person name="Yoon H.S."/>
            <person name="Yi G."/>
            <person name="Shin W."/>
            <person name="Archibald J.M."/>
        </authorList>
    </citation>
    <scope>NUCLEOTIDE SEQUENCE</scope>
    <source>
        <strain evidence="4">CCMP1868</strain>
    </source>
</reference>
<evidence type="ECO:0000313" key="4">
    <source>
        <dbReference type="EMBL" id="AVM81169.1"/>
    </source>
</evidence>
<name>A0A2P1G896_9CRYP</name>
<dbReference type="GO" id="GO:1990904">
    <property type="term" value="C:ribonucleoprotein complex"/>
    <property type="evidence" value="ECO:0007669"/>
    <property type="project" value="UniProtKB-KW"/>
</dbReference>
<evidence type="ECO:0000256" key="3">
    <source>
        <dbReference type="ARBA" id="ARBA00023274"/>
    </source>
</evidence>